<proteinExistence type="predicted"/>
<dbReference type="RefSeq" id="WP_371864370.1">
    <property type="nucleotide sequence ID" value="NZ_BLAU01000001.1"/>
</dbReference>
<reference evidence="2 3" key="1">
    <citation type="submission" date="2019-10" db="EMBL/GenBank/DDBJ databases">
        <title>Prolixibacter strains distinguished by the presence of nitrate reductase genes were adept at nitrate-dependent anaerobic corrosion of metallic iron and carbon steel.</title>
        <authorList>
            <person name="Iino T."/>
            <person name="Shono N."/>
            <person name="Ito K."/>
            <person name="Nakamura R."/>
            <person name="Sueoka K."/>
            <person name="Harayama S."/>
            <person name="Ohkuma M."/>
        </authorList>
    </citation>
    <scope>NUCLEOTIDE SEQUENCE [LARGE SCALE GENOMIC DNA]</scope>
    <source>
        <strain evidence="2 3">MIC1-1</strain>
    </source>
</reference>
<dbReference type="Gene3D" id="1.20.5.1210">
    <property type="entry name" value="Integron cassette protein helical domain"/>
    <property type="match status" value="1"/>
</dbReference>
<accession>A0ABQ0ZNU5</accession>
<dbReference type="Pfam" id="PF18287">
    <property type="entry name" value="Hfx_Cass5"/>
    <property type="match status" value="1"/>
</dbReference>
<feature type="domain" description="Integron Cassette Protein Hfx-Cass5" evidence="1">
    <location>
        <begin position="15"/>
        <end position="85"/>
    </location>
</feature>
<dbReference type="Proteomes" id="UP000396862">
    <property type="component" value="Unassembled WGS sequence"/>
</dbReference>
<evidence type="ECO:0000259" key="1">
    <source>
        <dbReference type="Pfam" id="PF18287"/>
    </source>
</evidence>
<name>A0ABQ0ZNU5_9BACT</name>
<keyword evidence="3" id="KW-1185">Reference proteome</keyword>
<protein>
    <recommendedName>
        <fullName evidence="1">Integron Cassette Protein Hfx-Cass5 domain-containing protein</fullName>
    </recommendedName>
</protein>
<comment type="caution">
    <text evidence="2">The sequence shown here is derived from an EMBL/GenBank/DDBJ whole genome shotgun (WGS) entry which is preliminary data.</text>
</comment>
<evidence type="ECO:0000313" key="2">
    <source>
        <dbReference type="EMBL" id="GET23127.1"/>
    </source>
</evidence>
<evidence type="ECO:0000313" key="3">
    <source>
        <dbReference type="Proteomes" id="UP000396862"/>
    </source>
</evidence>
<dbReference type="Gene3D" id="2.20.20.40">
    <property type="entry name" value="Integron cassette protein"/>
    <property type="match status" value="1"/>
</dbReference>
<dbReference type="InterPro" id="IPR041376">
    <property type="entry name" value="Hfx_Cass5"/>
</dbReference>
<dbReference type="EMBL" id="BLAU01000001">
    <property type="protein sequence ID" value="GET23127.1"/>
    <property type="molecule type" value="Genomic_DNA"/>
</dbReference>
<sequence length="107" mass="12866">MLMGWGKKILMMQTDNIKSIEIDREGKLHVVTDMTTYPMIYRTATEVHWDVDKHSLYSPKPREWSYIKWYNHILDVCETECSCRLLLTAETTWVNVPDELRDEMRKR</sequence>
<organism evidence="2 3">
    <name type="scientific">Prolixibacter denitrificans</name>
    <dbReference type="NCBI Taxonomy" id="1541063"/>
    <lineage>
        <taxon>Bacteria</taxon>
        <taxon>Pseudomonadati</taxon>
        <taxon>Bacteroidota</taxon>
        <taxon>Bacteroidia</taxon>
        <taxon>Marinilabiliales</taxon>
        <taxon>Prolixibacteraceae</taxon>
        <taxon>Prolixibacter</taxon>
    </lineage>
</organism>
<gene>
    <name evidence="2" type="ORF">JCM18694_33730</name>
</gene>